<organism evidence="2 3">
    <name type="scientific">Romanomermis culicivorax</name>
    <name type="common">Nematode worm</name>
    <dbReference type="NCBI Taxonomy" id="13658"/>
    <lineage>
        <taxon>Eukaryota</taxon>
        <taxon>Metazoa</taxon>
        <taxon>Ecdysozoa</taxon>
        <taxon>Nematoda</taxon>
        <taxon>Enoplea</taxon>
        <taxon>Dorylaimia</taxon>
        <taxon>Mermithida</taxon>
        <taxon>Mermithoidea</taxon>
        <taxon>Mermithidae</taxon>
        <taxon>Romanomermis</taxon>
    </lineage>
</organism>
<dbReference type="GO" id="GO:0005634">
    <property type="term" value="C:nucleus"/>
    <property type="evidence" value="ECO:0007669"/>
    <property type="project" value="TreeGrafter"/>
</dbReference>
<evidence type="ECO:0000259" key="1">
    <source>
        <dbReference type="SMART" id="SM00156"/>
    </source>
</evidence>
<dbReference type="Gene3D" id="3.60.21.10">
    <property type="match status" value="1"/>
</dbReference>
<accession>A0A915JNP2</accession>
<dbReference type="InterPro" id="IPR004843">
    <property type="entry name" value="Calcineurin-like_PHP"/>
</dbReference>
<reference evidence="3" key="1">
    <citation type="submission" date="2022-11" db="UniProtKB">
        <authorList>
            <consortium name="WormBaseParasite"/>
        </authorList>
    </citation>
    <scope>IDENTIFICATION</scope>
</reference>
<dbReference type="AlphaFoldDB" id="A0A915JNP2"/>
<dbReference type="PANTHER" id="PTHR11668:SF491">
    <property type="entry name" value="SERINE_THREONINE-PROTEIN PHOSPHATASE"/>
    <property type="match status" value="1"/>
</dbReference>
<dbReference type="PANTHER" id="PTHR11668">
    <property type="entry name" value="SERINE/THREONINE PROTEIN PHOSPHATASE"/>
    <property type="match status" value="1"/>
</dbReference>
<dbReference type="GO" id="GO:0004722">
    <property type="term" value="F:protein serine/threonine phosphatase activity"/>
    <property type="evidence" value="ECO:0007669"/>
    <property type="project" value="TreeGrafter"/>
</dbReference>
<dbReference type="SMART" id="SM00156">
    <property type="entry name" value="PP2Ac"/>
    <property type="match status" value="1"/>
</dbReference>
<keyword evidence="2" id="KW-1185">Reference proteome</keyword>
<dbReference type="Proteomes" id="UP000887565">
    <property type="component" value="Unplaced"/>
</dbReference>
<dbReference type="InterPro" id="IPR006186">
    <property type="entry name" value="Ser/Thr-sp_prot-phosphatase"/>
</dbReference>
<dbReference type="PRINTS" id="PR00114">
    <property type="entry name" value="STPHPHTASE"/>
</dbReference>
<dbReference type="WBParaSite" id="nRc.2.0.1.t27864-RA">
    <property type="protein sequence ID" value="nRc.2.0.1.t27864-RA"/>
    <property type="gene ID" value="nRc.2.0.1.g27864"/>
</dbReference>
<dbReference type="GO" id="GO:0005737">
    <property type="term" value="C:cytoplasm"/>
    <property type="evidence" value="ECO:0007669"/>
    <property type="project" value="TreeGrafter"/>
</dbReference>
<evidence type="ECO:0000313" key="3">
    <source>
        <dbReference type="WBParaSite" id="nRc.2.0.1.t27864-RA"/>
    </source>
</evidence>
<dbReference type="Pfam" id="PF00149">
    <property type="entry name" value="Metallophos"/>
    <property type="match status" value="1"/>
</dbReference>
<dbReference type="InterPro" id="IPR029052">
    <property type="entry name" value="Metallo-depent_PP-like"/>
</dbReference>
<sequence>MAELLLGPVSLTGTEDHPDVAALLEKSLFGWCKTPIWLTPQCVVALLYTTEKNWRIFRGISPLLTDLDAVRKIKLPRPGPVEPGLLADLLWADPKTGSQGFNPNYRGISVDFGEDTVEEFCKNTGVELILRGHQVVSNGYEYFANEKLITIFSAPNYCGEFVNMAAVVSIDKDLNVRIHVREILYRHA</sequence>
<dbReference type="InterPro" id="IPR050341">
    <property type="entry name" value="PP1_catalytic_subunit"/>
</dbReference>
<evidence type="ECO:0000313" key="2">
    <source>
        <dbReference type="Proteomes" id="UP000887565"/>
    </source>
</evidence>
<name>A0A915JNP2_ROMCU</name>
<dbReference type="SUPFAM" id="SSF56300">
    <property type="entry name" value="Metallo-dependent phosphatases"/>
    <property type="match status" value="1"/>
</dbReference>
<feature type="domain" description="Serine/threonine specific protein phosphatases" evidence="1">
    <location>
        <begin position="2"/>
        <end position="184"/>
    </location>
</feature>
<proteinExistence type="predicted"/>
<protein>
    <submittedName>
        <fullName evidence="3">Serine/threonine specific protein phosphatases domain-containing protein</fullName>
    </submittedName>
</protein>